<gene>
    <name evidence="1" type="ORF">BECKLFY1418B_GA0070995_10456</name>
    <name evidence="2" type="ORF">BECKLFY1418C_GA0070996_103313</name>
</gene>
<evidence type="ECO:0000313" key="1">
    <source>
        <dbReference type="EMBL" id="VFJ93359.1"/>
    </source>
</evidence>
<name>A0A450ULF0_9GAMM</name>
<proteinExistence type="predicted"/>
<evidence type="ECO:0000313" key="2">
    <source>
        <dbReference type="EMBL" id="VFK17572.1"/>
    </source>
</evidence>
<dbReference type="EMBL" id="CAADFN010000033">
    <property type="protein sequence ID" value="VFK17572.1"/>
    <property type="molecule type" value="Genomic_DNA"/>
</dbReference>
<dbReference type="AlphaFoldDB" id="A0A450ULF0"/>
<accession>A0A450ULF0</accession>
<dbReference type="EMBL" id="CAADFF010000045">
    <property type="protein sequence ID" value="VFJ93359.1"/>
    <property type="molecule type" value="Genomic_DNA"/>
</dbReference>
<protein>
    <submittedName>
        <fullName evidence="1">Uncharacterized protein</fullName>
    </submittedName>
</protein>
<sequence>MLVDFDVEMNGSPLRGQGGKVTELNLFLYLSENGPIHIDEDSRMVSPEKQSRCGMVPW</sequence>
<organism evidence="1">
    <name type="scientific">Candidatus Kentrum sp. LFY</name>
    <dbReference type="NCBI Taxonomy" id="2126342"/>
    <lineage>
        <taxon>Bacteria</taxon>
        <taxon>Pseudomonadati</taxon>
        <taxon>Pseudomonadota</taxon>
        <taxon>Gammaproteobacteria</taxon>
        <taxon>Candidatus Kentrum</taxon>
    </lineage>
</organism>
<reference evidence="1" key="1">
    <citation type="submission" date="2019-02" db="EMBL/GenBank/DDBJ databases">
        <authorList>
            <person name="Gruber-Vodicka R. H."/>
            <person name="Seah K. B. B."/>
        </authorList>
    </citation>
    <scope>NUCLEOTIDE SEQUENCE</scope>
    <source>
        <strain evidence="2">BECK_BY7</strain>
        <strain evidence="1">BECK_M7</strain>
    </source>
</reference>